<keyword evidence="3" id="KW-1185">Reference proteome</keyword>
<sequence>MLLAHLAGFCSSRGRRSQQLQLPGVGVQPGLNRRVATEIRAVKHEPDRALEMSKESLKELQIKRCSWRLLAQEPELTGAPGVNIKLVTGRLIQGAREVAQAAPEQGSALFAHCALQRVESVFAPALKRWGLRPLAEARLELGRAQLPLLQQARETACRELNPELILHPIKNAISLPETTGLETGLARCREQMAQQRLFLPSVKTATRARLAPPRPDIHSRPAAGNKGLVGRNDSRRAETGLPRRFNHGTTINSQLNRFAAAFV</sequence>
<dbReference type="AlphaFoldDB" id="A0A917ZD14"/>
<dbReference type="EMBL" id="BMLT01000003">
    <property type="protein sequence ID" value="GGO79515.1"/>
    <property type="molecule type" value="Genomic_DNA"/>
</dbReference>
<name>A0A917ZD14_9GAMM</name>
<dbReference type="Proteomes" id="UP000599578">
    <property type="component" value="Unassembled WGS sequence"/>
</dbReference>
<protein>
    <submittedName>
        <fullName evidence="2">Uncharacterized protein</fullName>
    </submittedName>
</protein>
<gene>
    <name evidence="2" type="ORF">GCM10011348_13980</name>
</gene>
<reference evidence="2 3" key="1">
    <citation type="journal article" date="2014" name="Int. J. Syst. Evol. Microbiol.">
        <title>Complete genome sequence of Corynebacterium casei LMG S-19264T (=DSM 44701T), isolated from a smear-ripened cheese.</title>
        <authorList>
            <consortium name="US DOE Joint Genome Institute (JGI-PGF)"/>
            <person name="Walter F."/>
            <person name="Albersmeier A."/>
            <person name="Kalinowski J."/>
            <person name="Ruckert C."/>
        </authorList>
    </citation>
    <scope>NUCLEOTIDE SEQUENCE [LARGE SCALE GENOMIC DNA]</scope>
    <source>
        <strain evidence="2 3">CGMCC 1.7286</strain>
    </source>
</reference>
<evidence type="ECO:0000313" key="3">
    <source>
        <dbReference type="Proteomes" id="UP000599578"/>
    </source>
</evidence>
<proteinExistence type="predicted"/>
<evidence type="ECO:0000313" key="2">
    <source>
        <dbReference type="EMBL" id="GGO79515.1"/>
    </source>
</evidence>
<evidence type="ECO:0000256" key="1">
    <source>
        <dbReference type="SAM" id="MobiDB-lite"/>
    </source>
</evidence>
<accession>A0A917ZD14</accession>
<organism evidence="2 3">
    <name type="scientific">Marinobacterium nitratireducens</name>
    <dbReference type="NCBI Taxonomy" id="518897"/>
    <lineage>
        <taxon>Bacteria</taxon>
        <taxon>Pseudomonadati</taxon>
        <taxon>Pseudomonadota</taxon>
        <taxon>Gammaproteobacteria</taxon>
        <taxon>Oceanospirillales</taxon>
        <taxon>Oceanospirillaceae</taxon>
        <taxon>Marinobacterium</taxon>
    </lineage>
</organism>
<comment type="caution">
    <text evidence="2">The sequence shown here is derived from an EMBL/GenBank/DDBJ whole genome shotgun (WGS) entry which is preliminary data.</text>
</comment>
<feature type="region of interest" description="Disordered" evidence="1">
    <location>
        <begin position="210"/>
        <end position="244"/>
    </location>
</feature>